<dbReference type="AlphaFoldDB" id="A0AAE6P3W7"/>
<dbReference type="InterPro" id="IPR012626">
    <property type="entry name" value="Spider_insecticidal_peptide"/>
</dbReference>
<evidence type="ECO:0000256" key="2">
    <source>
        <dbReference type="ARBA" id="ARBA00022525"/>
    </source>
</evidence>
<dbReference type="GO" id="GO:0090729">
    <property type="term" value="F:toxin activity"/>
    <property type="evidence" value="ECO:0007669"/>
    <property type="project" value="UniProtKB-KW"/>
</dbReference>
<keyword evidence="3" id="KW-0800">Toxin</keyword>
<dbReference type="GO" id="GO:0005576">
    <property type="term" value="C:extracellular region"/>
    <property type="evidence" value="ECO:0007669"/>
    <property type="project" value="UniProtKB-SubCell"/>
</dbReference>
<keyword evidence="2" id="KW-0964">Secreted</keyword>
<evidence type="ECO:0000256" key="5">
    <source>
        <dbReference type="ARBA" id="ARBA00023157"/>
    </source>
</evidence>
<evidence type="ECO:0000256" key="3">
    <source>
        <dbReference type="ARBA" id="ARBA00022656"/>
    </source>
</evidence>
<protein>
    <submittedName>
        <fullName evidence="6">Uncharacterized protein</fullName>
    </submittedName>
</protein>
<evidence type="ECO:0000313" key="6">
    <source>
        <dbReference type="EMBL" id="QFX93317.1"/>
    </source>
</evidence>
<comment type="subcellular location">
    <subcellularLocation>
        <location evidence="1">Secreted</location>
    </subcellularLocation>
</comment>
<gene>
    <name evidence="6" type="ORF">LF543_02665</name>
</gene>
<dbReference type="KEGG" id="lfv:LF543_02665"/>
<sequence length="19" mass="1999">MGFSAVNPCTNSDFCCVGF</sequence>
<keyword evidence="5" id="KW-1015">Disulfide bond</keyword>
<proteinExistence type="predicted"/>
<evidence type="ECO:0000256" key="1">
    <source>
        <dbReference type="ARBA" id="ARBA00004613"/>
    </source>
</evidence>
<dbReference type="Proteomes" id="UP000327194">
    <property type="component" value="Chromosome"/>
</dbReference>
<dbReference type="EMBL" id="CP045562">
    <property type="protein sequence ID" value="QFX93317.1"/>
    <property type="molecule type" value="Genomic_DNA"/>
</dbReference>
<evidence type="ECO:0000256" key="4">
    <source>
        <dbReference type="ARBA" id="ARBA00022854"/>
    </source>
</evidence>
<dbReference type="Pfam" id="PF08091">
    <property type="entry name" value="Toxin_21"/>
    <property type="match status" value="1"/>
</dbReference>
<accession>A0AAE6P3W7</accession>
<evidence type="ECO:0000313" key="7">
    <source>
        <dbReference type="Proteomes" id="UP000327194"/>
    </source>
</evidence>
<name>A0AAE6P3W7_9LACO</name>
<reference evidence="6 7" key="1">
    <citation type="submission" date="2019-10" db="EMBL/GenBank/DDBJ databases">
        <title>Genome sequencing of Lactobacillus fructivorans.</title>
        <authorList>
            <person name="Kim K."/>
        </authorList>
    </citation>
    <scope>NUCLEOTIDE SEQUENCE [LARGE SCALE GENOMIC DNA]</scope>
    <source>
        <strain evidence="6 7">LF543</strain>
    </source>
</reference>
<keyword evidence="4" id="KW-0960">Knottin</keyword>
<organism evidence="6 7">
    <name type="scientific">Fructilactobacillus fructivorans</name>
    <dbReference type="NCBI Taxonomy" id="1614"/>
    <lineage>
        <taxon>Bacteria</taxon>
        <taxon>Bacillati</taxon>
        <taxon>Bacillota</taxon>
        <taxon>Bacilli</taxon>
        <taxon>Lactobacillales</taxon>
        <taxon>Lactobacillaceae</taxon>
        <taxon>Fructilactobacillus</taxon>
    </lineage>
</organism>